<protein>
    <submittedName>
        <fullName evidence="4">Thioredoxin family protein</fullName>
    </submittedName>
</protein>
<dbReference type="PANTHER" id="PTHR15337:SF11">
    <property type="entry name" value="THIOREDOXIN DOMAIN-CONTAINING PROTEIN"/>
    <property type="match status" value="1"/>
</dbReference>
<dbReference type="InterPro" id="IPR036249">
    <property type="entry name" value="Thioredoxin-like_sf"/>
</dbReference>
<dbReference type="Gene3D" id="3.40.30.10">
    <property type="entry name" value="Glutaredoxin"/>
    <property type="match status" value="1"/>
</dbReference>
<dbReference type="Pfam" id="PF13899">
    <property type="entry name" value="Thioredoxin_7"/>
    <property type="match status" value="1"/>
</dbReference>
<dbReference type="PANTHER" id="PTHR15337">
    <property type="entry name" value="ANTERIOR GRADIENT PROTEIN-RELATED"/>
    <property type="match status" value="1"/>
</dbReference>
<reference evidence="4" key="1">
    <citation type="submission" date="2020-04" db="EMBL/GenBank/DDBJ databases">
        <authorList>
            <person name="Zhang T."/>
        </authorList>
    </citation>
    <scope>NUCLEOTIDE SEQUENCE</scope>
    <source>
        <strain evidence="4">HKST-UBA02</strain>
    </source>
</reference>
<dbReference type="PROSITE" id="PS51352">
    <property type="entry name" value="THIOREDOXIN_2"/>
    <property type="match status" value="1"/>
</dbReference>
<keyword evidence="2" id="KW-1133">Transmembrane helix</keyword>
<evidence type="ECO:0000259" key="3">
    <source>
        <dbReference type="PROSITE" id="PS51352"/>
    </source>
</evidence>
<dbReference type="Gene3D" id="1.25.40.10">
    <property type="entry name" value="Tetratricopeptide repeat domain"/>
    <property type="match status" value="1"/>
</dbReference>
<accession>A0A956NFZ6</accession>
<feature type="transmembrane region" description="Helical" evidence="2">
    <location>
        <begin position="12"/>
        <end position="33"/>
    </location>
</feature>
<organism evidence="4 5">
    <name type="scientific">Eiseniibacteriota bacterium</name>
    <dbReference type="NCBI Taxonomy" id="2212470"/>
    <lineage>
        <taxon>Bacteria</taxon>
        <taxon>Candidatus Eiseniibacteriota</taxon>
    </lineage>
</organism>
<evidence type="ECO:0000256" key="1">
    <source>
        <dbReference type="ARBA" id="ARBA00022729"/>
    </source>
</evidence>
<reference evidence="4" key="2">
    <citation type="journal article" date="2021" name="Microbiome">
        <title>Successional dynamics and alternative stable states in a saline activated sludge microbial community over 9 years.</title>
        <authorList>
            <person name="Wang Y."/>
            <person name="Ye J."/>
            <person name="Ju F."/>
            <person name="Liu L."/>
            <person name="Boyd J.A."/>
            <person name="Deng Y."/>
            <person name="Parks D.H."/>
            <person name="Jiang X."/>
            <person name="Yin X."/>
            <person name="Woodcroft B.J."/>
            <person name="Tyson G.W."/>
            <person name="Hugenholtz P."/>
            <person name="Polz M.F."/>
            <person name="Zhang T."/>
        </authorList>
    </citation>
    <scope>NUCLEOTIDE SEQUENCE</scope>
    <source>
        <strain evidence="4">HKST-UBA02</strain>
    </source>
</reference>
<dbReference type="CDD" id="cd02961">
    <property type="entry name" value="PDI_a_family"/>
    <property type="match status" value="1"/>
</dbReference>
<sequence>MQKTANEGLRRVVGTLLSHAAVLGFAAGALLLASSDVRAEDAGNATEIEWAATFDQALEQAAAEKKIIMVDFFTHWCHWCKVLDEKTYSDPRVVKASKSMVNVKVNAGTYVEIAKKYGVSAYPTIAFLKPDGSLRMSVRGFRPPESFLPQIENALAVGGQMLALENQVQDRPDEPRLRRQLIDLLAIDGKWSEAAAQCGALLELVPEEDRAGIELDRLVFQMRAGEDVASALQDWAKHHRDAPRSLEARYYLAKAQEAAGERVAARESFQEVAETGGKSWFASAASAAAARL</sequence>
<evidence type="ECO:0000256" key="2">
    <source>
        <dbReference type="SAM" id="Phobius"/>
    </source>
</evidence>
<keyword evidence="2" id="KW-0472">Membrane</keyword>
<dbReference type="SUPFAM" id="SSF52833">
    <property type="entry name" value="Thioredoxin-like"/>
    <property type="match status" value="1"/>
</dbReference>
<dbReference type="Proteomes" id="UP000739538">
    <property type="component" value="Unassembled WGS sequence"/>
</dbReference>
<gene>
    <name evidence="4" type="ORF">KDA27_10650</name>
</gene>
<dbReference type="SUPFAM" id="SSF144059">
    <property type="entry name" value="ImpE-like"/>
    <property type="match status" value="1"/>
</dbReference>
<evidence type="ECO:0000313" key="4">
    <source>
        <dbReference type="EMBL" id="MCA9756254.1"/>
    </source>
</evidence>
<keyword evidence="1" id="KW-0732">Signal</keyword>
<evidence type="ECO:0000313" key="5">
    <source>
        <dbReference type="Proteomes" id="UP000739538"/>
    </source>
</evidence>
<feature type="domain" description="Thioredoxin" evidence="3">
    <location>
        <begin position="28"/>
        <end position="156"/>
    </location>
</feature>
<name>A0A956NFZ6_UNCEI</name>
<proteinExistence type="predicted"/>
<keyword evidence="2" id="KW-0812">Transmembrane</keyword>
<dbReference type="InterPro" id="IPR013766">
    <property type="entry name" value="Thioredoxin_domain"/>
</dbReference>
<comment type="caution">
    <text evidence="4">The sequence shown here is derived from an EMBL/GenBank/DDBJ whole genome shotgun (WGS) entry which is preliminary data.</text>
</comment>
<dbReference type="EMBL" id="JAGQHS010000047">
    <property type="protein sequence ID" value="MCA9756254.1"/>
    <property type="molecule type" value="Genomic_DNA"/>
</dbReference>
<dbReference type="GO" id="GO:0006950">
    <property type="term" value="P:response to stress"/>
    <property type="evidence" value="ECO:0007669"/>
    <property type="project" value="UniProtKB-ARBA"/>
</dbReference>
<dbReference type="InterPro" id="IPR051099">
    <property type="entry name" value="AGR/TXD"/>
</dbReference>
<dbReference type="AlphaFoldDB" id="A0A956NFZ6"/>
<dbReference type="InterPro" id="IPR011990">
    <property type="entry name" value="TPR-like_helical_dom_sf"/>
</dbReference>